<gene>
    <name evidence="1" type="ORF">HR057_03445</name>
</gene>
<accession>A0A8J8GFG6</accession>
<name>A0A8J8GFG6_9BACI</name>
<evidence type="ECO:0000313" key="1">
    <source>
        <dbReference type="EMBL" id="NSL50818.1"/>
    </source>
</evidence>
<proteinExistence type="predicted"/>
<dbReference type="EMBL" id="JABTTE010000003">
    <property type="protein sequence ID" value="NSL50818.1"/>
    <property type="molecule type" value="Genomic_DNA"/>
</dbReference>
<dbReference type="RefSeq" id="WP_173730026.1">
    <property type="nucleotide sequence ID" value="NZ_JABTTE010000003.1"/>
</dbReference>
<dbReference type="Pfam" id="PF06949">
    <property type="entry name" value="DUF1292"/>
    <property type="match status" value="1"/>
</dbReference>
<organism evidence="1 2">
    <name type="scientific">Calidifontibacillus erzurumensis</name>
    <dbReference type="NCBI Taxonomy" id="2741433"/>
    <lineage>
        <taxon>Bacteria</taxon>
        <taxon>Bacillati</taxon>
        <taxon>Bacillota</taxon>
        <taxon>Bacilli</taxon>
        <taxon>Bacillales</taxon>
        <taxon>Bacillaceae</taxon>
        <taxon>Calidifontibacillus/Schinkia group</taxon>
        <taxon>Calidifontibacillus</taxon>
    </lineage>
</organism>
<keyword evidence="2" id="KW-1185">Reference proteome</keyword>
<dbReference type="Proteomes" id="UP000625804">
    <property type="component" value="Unassembled WGS sequence"/>
</dbReference>
<reference evidence="1" key="1">
    <citation type="submission" date="2020-06" db="EMBL/GenBank/DDBJ databases">
        <title>A novel thermopfilic bacterium from Erzurum, Turkey.</title>
        <authorList>
            <person name="Adiguzel A."/>
            <person name="Ay H."/>
            <person name="Baltaci M.O."/>
        </authorList>
    </citation>
    <scope>NUCLEOTIDE SEQUENCE</scope>
    <source>
        <strain evidence="1">P2</strain>
    </source>
</reference>
<evidence type="ECO:0000313" key="2">
    <source>
        <dbReference type="Proteomes" id="UP000625804"/>
    </source>
</evidence>
<dbReference type="InterPro" id="IPR009711">
    <property type="entry name" value="UPF0473"/>
</dbReference>
<comment type="caution">
    <text evidence="1">The sequence shown here is derived from an EMBL/GenBank/DDBJ whole genome shotgun (WGS) entry which is preliminary data.</text>
</comment>
<protein>
    <submittedName>
        <fullName evidence="1">DUF1292 domain-containing protein</fullName>
    </submittedName>
</protein>
<dbReference type="AlphaFoldDB" id="A0A8J8GFG6"/>
<sequence length="89" mass="10238">MEKLEVGEIFTIIDEKDQEDEVEVLATATINDRQYIAVGLVDDIQSETEDDIDIYFLKVEENGELAPIGSQEEFNKVSKVFDEFFKDED</sequence>